<reference evidence="1" key="1">
    <citation type="submission" date="2012-11" db="EMBL/GenBank/DDBJ databases">
        <title>Dependencies among metagenomic species, viruses, plasmids and units of genetic variation.</title>
        <authorList>
            <person name="Nielsen H.B."/>
            <person name="Almeida M."/>
            <person name="Juncker A.S."/>
            <person name="Rasmussen S."/>
            <person name="Li J."/>
            <person name="Sunagawa S."/>
            <person name="Plichta D."/>
            <person name="Gautier L."/>
            <person name="Le Chatelier E."/>
            <person name="Peletier E."/>
            <person name="Bonde I."/>
            <person name="Nielsen T."/>
            <person name="Manichanh C."/>
            <person name="Arumugam M."/>
            <person name="Batto J."/>
            <person name="Santos M.B.Q.D."/>
            <person name="Blom N."/>
            <person name="Borruel N."/>
            <person name="Burgdorf K.S."/>
            <person name="Boumezbeur F."/>
            <person name="Casellas F."/>
            <person name="Dore J."/>
            <person name="Guarner F."/>
            <person name="Hansen T."/>
            <person name="Hildebrand F."/>
            <person name="Kaas R.S."/>
            <person name="Kennedy S."/>
            <person name="Kristiansen K."/>
            <person name="Kultima J.R."/>
            <person name="Leonard P."/>
            <person name="Levenez F."/>
            <person name="Lund O."/>
            <person name="Moumen B."/>
            <person name="Le Paslier D."/>
            <person name="Pons N."/>
            <person name="Pedersen O."/>
            <person name="Prifti E."/>
            <person name="Qin J."/>
            <person name="Raes J."/>
            <person name="Tap J."/>
            <person name="Tims S."/>
            <person name="Ussery D.W."/>
            <person name="Yamada T."/>
            <person name="MetaHit consortium"/>
            <person name="Renault P."/>
            <person name="Sicheritz-Ponten T."/>
            <person name="Bork P."/>
            <person name="Wang J."/>
            <person name="Brunak S."/>
            <person name="Ehrlich S.D."/>
        </authorList>
    </citation>
    <scope>NUCLEOTIDE SEQUENCE [LARGE SCALE GENOMIC DNA]</scope>
</reference>
<sequence>MRVFQILNDEVLIINDKKEYKDSIANFKVDSGVTVELPVKSIYDDLQKLPVIQYKDKAEEWKDYPVQELEMYIDSVQTYLDAKEKREYVEPTAEEKAEAEKAKLASEYEANKSEMLNALQSATLAGNTGAVASIQQDYKDMTAAYKEAVEGVTTA</sequence>
<proteinExistence type="predicted"/>
<accession>R7MXN2</accession>
<dbReference type="Proteomes" id="UP000017908">
    <property type="component" value="Unassembled WGS sequence"/>
</dbReference>
<evidence type="ECO:0000313" key="1">
    <source>
        <dbReference type="EMBL" id="CDF05320.1"/>
    </source>
</evidence>
<organism evidence="1">
    <name type="scientific">Megasphaera elsdenii CAG:570</name>
    <dbReference type="NCBI Taxonomy" id="1263087"/>
    <lineage>
        <taxon>Bacteria</taxon>
        <taxon>Bacillati</taxon>
        <taxon>Bacillota</taxon>
        <taxon>Negativicutes</taxon>
        <taxon>Veillonellales</taxon>
        <taxon>Veillonellaceae</taxon>
        <taxon>Megasphaera</taxon>
    </lineage>
</organism>
<dbReference type="AlphaFoldDB" id="R7MXN2"/>
<name>R7MXN2_MEGEL</name>
<protein>
    <submittedName>
        <fullName evidence="1">Uncharacterized protein</fullName>
    </submittedName>
</protein>
<dbReference type="EMBL" id="CBKE010000254">
    <property type="protein sequence ID" value="CDF05320.1"/>
    <property type="molecule type" value="Genomic_DNA"/>
</dbReference>
<gene>
    <name evidence="1" type="ORF">BN715_01585</name>
</gene>
<comment type="caution">
    <text evidence="1">The sequence shown here is derived from an EMBL/GenBank/DDBJ whole genome shotgun (WGS) entry which is preliminary data.</text>
</comment>